<evidence type="ECO:0000256" key="9">
    <source>
        <dbReference type="ARBA" id="ARBA00023136"/>
    </source>
</evidence>
<dbReference type="Pfam" id="PF01762">
    <property type="entry name" value="Galactosyl_T"/>
    <property type="match status" value="1"/>
</dbReference>
<keyword evidence="4 13" id="KW-0808">Transferase</keyword>
<dbReference type="EMBL" id="VWZA01004784">
    <property type="protein sequence ID" value="NXF55812.1"/>
    <property type="molecule type" value="Genomic_DNA"/>
</dbReference>
<dbReference type="Gene3D" id="3.90.550.50">
    <property type="match status" value="1"/>
</dbReference>
<evidence type="ECO:0000256" key="6">
    <source>
        <dbReference type="ARBA" id="ARBA00022968"/>
    </source>
</evidence>
<reference evidence="13 14" key="1">
    <citation type="submission" date="2019-09" db="EMBL/GenBank/DDBJ databases">
        <title>Bird 10,000 Genomes (B10K) Project - Family phase.</title>
        <authorList>
            <person name="Zhang G."/>
        </authorList>
    </citation>
    <scope>NUCLEOTIDE SEQUENCE [LARGE SCALE GENOMIC DNA]</scope>
    <source>
        <strain evidence="13">B10K-CU-031-11</strain>
        <tissue evidence="13">Muscle</tissue>
    </source>
</reference>
<comment type="pathway">
    <text evidence="11">Protein modification.</text>
</comment>
<evidence type="ECO:0000256" key="7">
    <source>
        <dbReference type="ARBA" id="ARBA00022989"/>
    </source>
</evidence>
<comment type="caution">
    <text evidence="13">The sequence shown here is derived from an EMBL/GenBank/DDBJ whole genome shotgun (WGS) entry which is preliminary data.</text>
</comment>
<proteinExistence type="inferred from homology"/>
<dbReference type="GO" id="GO:0008499">
    <property type="term" value="F:N-acetyl-beta-D-glucosaminide beta-(1,3)-galactosyltransferase activity"/>
    <property type="evidence" value="ECO:0007669"/>
    <property type="project" value="UniProtKB-ARBA"/>
</dbReference>
<evidence type="ECO:0000256" key="8">
    <source>
        <dbReference type="ARBA" id="ARBA00023034"/>
    </source>
</evidence>
<comment type="similarity">
    <text evidence="2 12">Belongs to the glycosyltransferase 31 family.</text>
</comment>
<dbReference type="PANTHER" id="PTHR11214">
    <property type="entry name" value="BETA-1,3-N-ACETYLGLUCOSAMINYLTRANSFERASE"/>
    <property type="match status" value="1"/>
</dbReference>
<keyword evidence="3 12" id="KW-0328">Glycosyltransferase</keyword>
<evidence type="ECO:0000256" key="4">
    <source>
        <dbReference type="ARBA" id="ARBA00022679"/>
    </source>
</evidence>
<dbReference type="Proteomes" id="UP000569728">
    <property type="component" value="Unassembled WGS sequence"/>
</dbReference>
<feature type="non-terminal residue" evidence="13">
    <location>
        <position position="1"/>
    </location>
</feature>
<keyword evidence="6" id="KW-0735">Signal-anchor</keyword>
<evidence type="ECO:0000256" key="10">
    <source>
        <dbReference type="ARBA" id="ARBA00023180"/>
    </source>
</evidence>
<keyword evidence="7" id="KW-1133">Transmembrane helix</keyword>
<dbReference type="InterPro" id="IPR002659">
    <property type="entry name" value="Glyco_trans_31"/>
</dbReference>
<keyword evidence="14" id="KW-1185">Reference proteome</keyword>
<comment type="subcellular location">
    <subcellularLocation>
        <location evidence="1 12">Golgi apparatus membrane</location>
        <topology evidence="1 12">Single-pass type II membrane protein</topology>
    </subcellularLocation>
</comment>
<evidence type="ECO:0000313" key="14">
    <source>
        <dbReference type="Proteomes" id="UP000569728"/>
    </source>
</evidence>
<dbReference type="PANTHER" id="PTHR11214:SF23">
    <property type="entry name" value="N-ACETYLLACTOSAMINIDE BETA-1,3-N-ACETYLGLUCOSAMINYLTRANSFERASE 3"/>
    <property type="match status" value="1"/>
</dbReference>
<sequence length="376" mass="42630">ASPRCHRLELWGLVTVGVLGLCYLLYHDDRLWLRVAPERSTPASPRATTTLPPPRVLPTHAPCVANASVRNVSGFAKLPVHVQNFMRYQHCRSFPVLLSVPGKCGGPEGSSNIFLLLAIKSSPVNYERREVIRKTWGQERAFEGAFIRRIFLVGVSPNARDAKKLNQLLRLEQREHGDVLQWDFRDTFFNLTLKQVLFHAWLEEHCPGVRFIFNGDDDVFVNTDNVIRFAMGTQGDQEQHLMVGQIFIDNKPVRLQHSKYFVPTQLLAADRYPPYCGGGGMLMSGFTARVISRESRGIRLFPIDDVYLGMCLQKAGLLPASHDGIRTMGVGVPANTDPFDPCYYRELLLVHRFVPYEMVVMWQAIQEPQLLCGKRV</sequence>
<evidence type="ECO:0000256" key="1">
    <source>
        <dbReference type="ARBA" id="ARBA00004323"/>
    </source>
</evidence>
<keyword evidence="5" id="KW-0812">Transmembrane</keyword>
<dbReference type="FunFam" id="3.90.550.50:FF:000009">
    <property type="entry name" value="Hexosyltransferase"/>
    <property type="match status" value="1"/>
</dbReference>
<keyword evidence="9" id="KW-0472">Membrane</keyword>
<evidence type="ECO:0000256" key="2">
    <source>
        <dbReference type="ARBA" id="ARBA00008661"/>
    </source>
</evidence>
<dbReference type="GO" id="GO:0016266">
    <property type="term" value="P:protein O-linked glycosylation via N-acetyl-galactosamine"/>
    <property type="evidence" value="ECO:0007669"/>
    <property type="project" value="UniProtKB-ARBA"/>
</dbReference>
<dbReference type="GO" id="GO:0000139">
    <property type="term" value="C:Golgi membrane"/>
    <property type="evidence" value="ECO:0007669"/>
    <property type="project" value="UniProtKB-SubCell"/>
</dbReference>
<keyword evidence="8 12" id="KW-0333">Golgi apparatus</keyword>
<name>A0A7K8UQL9_OCEOC</name>
<organism evidence="13 14">
    <name type="scientific">Oceanites oceanicus</name>
    <name type="common">Wilson's storm petrel</name>
    <name type="synonym">Procellaria oceanica</name>
    <dbReference type="NCBI Taxonomy" id="79653"/>
    <lineage>
        <taxon>Eukaryota</taxon>
        <taxon>Metazoa</taxon>
        <taxon>Chordata</taxon>
        <taxon>Craniata</taxon>
        <taxon>Vertebrata</taxon>
        <taxon>Euteleostomi</taxon>
        <taxon>Archelosauria</taxon>
        <taxon>Archosauria</taxon>
        <taxon>Dinosauria</taxon>
        <taxon>Saurischia</taxon>
        <taxon>Theropoda</taxon>
        <taxon>Coelurosauria</taxon>
        <taxon>Aves</taxon>
        <taxon>Neognathae</taxon>
        <taxon>Neoaves</taxon>
        <taxon>Aequornithes</taxon>
        <taxon>Procellariiformes</taxon>
        <taxon>Hydrobatidae</taxon>
        <taxon>Oceanites</taxon>
    </lineage>
</organism>
<evidence type="ECO:0000256" key="12">
    <source>
        <dbReference type="RuleBase" id="RU363063"/>
    </source>
</evidence>
<dbReference type="AlphaFoldDB" id="A0A7K8UQL9"/>
<dbReference type="GO" id="GO:0030311">
    <property type="term" value="P:poly-N-acetyllactosamine biosynthetic process"/>
    <property type="evidence" value="ECO:0007669"/>
    <property type="project" value="TreeGrafter"/>
</dbReference>
<dbReference type="EC" id="2.4.1.-" evidence="12"/>
<evidence type="ECO:0000313" key="13">
    <source>
        <dbReference type="EMBL" id="NXF55812.1"/>
    </source>
</evidence>
<evidence type="ECO:0000256" key="3">
    <source>
        <dbReference type="ARBA" id="ARBA00022676"/>
    </source>
</evidence>
<protein>
    <recommendedName>
        <fullName evidence="12">Hexosyltransferase</fullName>
        <ecNumber evidence="12">2.4.1.-</ecNumber>
    </recommendedName>
</protein>
<accession>A0A7K8UQL9</accession>
<evidence type="ECO:0000256" key="11">
    <source>
        <dbReference type="ARBA" id="ARBA00043952"/>
    </source>
</evidence>
<dbReference type="OrthoDB" id="2139606at2759"/>
<gene>
    <name evidence="13" type="primary">B3gnt6</name>
    <name evidence="13" type="ORF">OCEOCE_R05865</name>
</gene>
<keyword evidence="10" id="KW-0325">Glycoprotein</keyword>
<feature type="non-terminal residue" evidence="13">
    <location>
        <position position="376"/>
    </location>
</feature>
<evidence type="ECO:0000256" key="5">
    <source>
        <dbReference type="ARBA" id="ARBA00022692"/>
    </source>
</evidence>